<evidence type="ECO:0000256" key="7">
    <source>
        <dbReference type="ARBA" id="ARBA00022869"/>
    </source>
</evidence>
<evidence type="ECO:0000256" key="3">
    <source>
        <dbReference type="ARBA" id="ARBA00022530"/>
    </source>
</evidence>
<keyword evidence="7" id="KW-0084">Basement membrane</keyword>
<comment type="similarity">
    <text evidence="13">Belongs to the VWA-containing collagen family.</text>
</comment>
<feature type="region of interest" description="Disordered" evidence="15">
    <location>
        <begin position="968"/>
        <end position="1023"/>
    </location>
</feature>
<evidence type="ECO:0000256" key="15">
    <source>
        <dbReference type="SAM" id="MobiDB-lite"/>
    </source>
</evidence>
<dbReference type="Proteomes" id="UP000250572">
    <property type="component" value="Unassembled WGS sequence"/>
</dbReference>
<keyword evidence="5 16" id="KW-0732">Signal</keyword>
<evidence type="ECO:0000256" key="8">
    <source>
        <dbReference type="ARBA" id="ARBA00022889"/>
    </source>
</evidence>
<evidence type="ECO:0000259" key="18">
    <source>
        <dbReference type="PROSITE" id="PS50279"/>
    </source>
</evidence>
<dbReference type="InterPro" id="IPR020901">
    <property type="entry name" value="Prtase_inh_Kunz-CS"/>
</dbReference>
<dbReference type="InterPro" id="IPR050525">
    <property type="entry name" value="ECM_Assembly_Org"/>
</dbReference>
<evidence type="ECO:0000256" key="4">
    <source>
        <dbReference type="ARBA" id="ARBA00022690"/>
    </source>
</evidence>
<proteinExistence type="inferred from homology"/>
<feature type="signal peptide" evidence="16">
    <location>
        <begin position="1"/>
        <end position="19"/>
    </location>
</feature>
<organism evidence="19 20">
    <name type="scientific">Gambusia affinis</name>
    <name type="common">Western mosquitofish</name>
    <name type="synonym">Heterandria affinis</name>
    <dbReference type="NCBI Taxonomy" id="33528"/>
    <lineage>
        <taxon>Eukaryota</taxon>
        <taxon>Metazoa</taxon>
        <taxon>Chordata</taxon>
        <taxon>Craniata</taxon>
        <taxon>Vertebrata</taxon>
        <taxon>Euteleostomi</taxon>
        <taxon>Actinopterygii</taxon>
        <taxon>Neopterygii</taxon>
        <taxon>Teleostei</taxon>
        <taxon>Neoteleostei</taxon>
        <taxon>Acanthomorphata</taxon>
        <taxon>Ovalentaria</taxon>
        <taxon>Atherinomorphae</taxon>
        <taxon>Cyprinodontiformes</taxon>
        <taxon>Poeciliidae</taxon>
        <taxon>Poeciliinae</taxon>
        <taxon>Gambusia</taxon>
    </lineage>
</organism>
<dbReference type="GO" id="GO:0005604">
    <property type="term" value="C:basement membrane"/>
    <property type="evidence" value="ECO:0007669"/>
    <property type="project" value="UniProtKB-SubCell"/>
</dbReference>
<dbReference type="InterPro" id="IPR036465">
    <property type="entry name" value="vWFA_dom_sf"/>
</dbReference>
<dbReference type="CDD" id="cd22628">
    <property type="entry name" value="Kunitz_collagen_alpha1_XXVIII"/>
    <property type="match status" value="1"/>
</dbReference>
<accession>A0A315W6F8</accession>
<feature type="region of interest" description="Disordered" evidence="15">
    <location>
        <begin position="252"/>
        <end position="332"/>
    </location>
</feature>
<dbReference type="SUPFAM" id="SSF57362">
    <property type="entry name" value="BPTI-like"/>
    <property type="match status" value="1"/>
</dbReference>
<evidence type="ECO:0000256" key="13">
    <source>
        <dbReference type="ARBA" id="ARBA00061466"/>
    </source>
</evidence>
<name>A0A315W6F8_GAMAF</name>
<evidence type="ECO:0000256" key="5">
    <source>
        <dbReference type="ARBA" id="ARBA00022729"/>
    </source>
</evidence>
<dbReference type="PROSITE" id="PS00280">
    <property type="entry name" value="BPTI_KUNITZ_1"/>
    <property type="match status" value="1"/>
</dbReference>
<dbReference type="PANTHER" id="PTHR24020:SF87">
    <property type="entry name" value="COLLAGEN ALPHA-1(VI) CHAIN-LIKE"/>
    <property type="match status" value="1"/>
</dbReference>
<evidence type="ECO:0000256" key="9">
    <source>
        <dbReference type="ARBA" id="ARBA00022900"/>
    </source>
</evidence>
<feature type="domain" description="VWFA" evidence="17">
    <location>
        <begin position="740"/>
        <end position="924"/>
    </location>
</feature>
<feature type="domain" description="BPTI/Kunitz inhibitor" evidence="18">
    <location>
        <begin position="1099"/>
        <end position="1149"/>
    </location>
</feature>
<evidence type="ECO:0000259" key="17">
    <source>
        <dbReference type="PROSITE" id="PS50234"/>
    </source>
</evidence>
<feature type="compositionally biased region" description="Basic and acidic residues" evidence="15">
    <location>
        <begin position="677"/>
        <end position="695"/>
    </location>
</feature>
<dbReference type="InterPro" id="IPR036880">
    <property type="entry name" value="Kunitz_BPTI_sf"/>
</dbReference>
<keyword evidence="11" id="KW-1015">Disulfide bond</keyword>
<dbReference type="Gene3D" id="3.40.50.410">
    <property type="entry name" value="von Willebrand factor, type A domain"/>
    <property type="match status" value="2"/>
</dbReference>
<comment type="subcellular location">
    <subcellularLocation>
        <location evidence="1">Secreted</location>
        <location evidence="1">Extracellular space</location>
        <location evidence="1">Extracellular matrix</location>
        <location evidence="1">Basement membrane</location>
    </subcellularLocation>
</comment>
<keyword evidence="20" id="KW-1185">Reference proteome</keyword>
<feature type="non-terminal residue" evidence="19">
    <location>
        <position position="1153"/>
    </location>
</feature>
<protein>
    <recommendedName>
        <fullName evidence="14">Collagen alpha-1(XXVIII) chain</fullName>
    </recommendedName>
</protein>
<dbReference type="SMART" id="SM00327">
    <property type="entry name" value="VWA"/>
    <property type="match status" value="2"/>
</dbReference>
<feature type="compositionally biased region" description="Basic and acidic residues" evidence="15">
    <location>
        <begin position="1003"/>
        <end position="1021"/>
    </location>
</feature>
<comment type="caution">
    <text evidence="19">The sequence shown here is derived from an EMBL/GenBank/DDBJ whole genome shotgun (WGS) entry which is preliminary data.</text>
</comment>
<dbReference type="GO" id="GO:0004867">
    <property type="term" value="F:serine-type endopeptidase inhibitor activity"/>
    <property type="evidence" value="ECO:0007669"/>
    <property type="project" value="UniProtKB-KW"/>
</dbReference>
<dbReference type="AlphaFoldDB" id="A0A315W6F8"/>
<keyword evidence="6" id="KW-0677">Repeat</keyword>
<dbReference type="InterPro" id="IPR002223">
    <property type="entry name" value="Kunitz_BPTI"/>
</dbReference>
<dbReference type="FunFam" id="3.40.50.410:FF:000003">
    <property type="entry name" value="Collagen type VI alpha 3 chain"/>
    <property type="match status" value="1"/>
</dbReference>
<keyword evidence="4" id="KW-0646">Protease inhibitor</keyword>
<evidence type="ECO:0000256" key="16">
    <source>
        <dbReference type="SAM" id="SignalP"/>
    </source>
</evidence>
<feature type="region of interest" description="Disordered" evidence="15">
    <location>
        <begin position="1039"/>
        <end position="1084"/>
    </location>
</feature>
<dbReference type="CDD" id="cd01450">
    <property type="entry name" value="vWFA_subfamily_ECM"/>
    <property type="match status" value="1"/>
</dbReference>
<dbReference type="PROSITE" id="PS50234">
    <property type="entry name" value="VWFA"/>
    <property type="match status" value="2"/>
</dbReference>
<dbReference type="FunFam" id="3.40.50.410:FF:000051">
    <property type="entry name" value="Collagen type XXVIII alpha 1 chain"/>
    <property type="match status" value="1"/>
</dbReference>
<feature type="domain" description="VWFA" evidence="17">
    <location>
        <begin position="55"/>
        <end position="233"/>
    </location>
</feature>
<evidence type="ECO:0000256" key="10">
    <source>
        <dbReference type="ARBA" id="ARBA00023119"/>
    </source>
</evidence>
<feature type="compositionally biased region" description="Low complexity" evidence="15">
    <location>
        <begin position="1054"/>
        <end position="1067"/>
    </location>
</feature>
<dbReference type="Pfam" id="PF00014">
    <property type="entry name" value="Kunitz_BPTI"/>
    <property type="match status" value="1"/>
</dbReference>
<evidence type="ECO:0000256" key="2">
    <source>
        <dbReference type="ARBA" id="ARBA00022525"/>
    </source>
</evidence>
<evidence type="ECO:0000313" key="20">
    <source>
        <dbReference type="Proteomes" id="UP000250572"/>
    </source>
</evidence>
<keyword evidence="2" id="KW-0964">Secreted</keyword>
<dbReference type="SMART" id="SM00131">
    <property type="entry name" value="KU"/>
    <property type="match status" value="1"/>
</dbReference>
<evidence type="ECO:0000256" key="14">
    <source>
        <dbReference type="ARBA" id="ARBA00070674"/>
    </source>
</evidence>
<feature type="chain" id="PRO_5016359278" description="Collagen alpha-1(XXVIII) chain" evidence="16">
    <location>
        <begin position="20"/>
        <end position="1153"/>
    </location>
</feature>
<keyword evidence="9" id="KW-0722">Serine protease inhibitor</keyword>
<sequence length="1153" mass="128223">MLPYFTSVLLVTAISSVWAQDLTEEKKTYKKTRARTVAASIHDGQAILDEDCSLELSFLLDSSESAKDNHEQEKRFAMDMVDRLQGARLPSGRSLSSRVALLQYSSHVIKEQTLKDWRGPENFKNRIRPILYIGHGTYTTYAITNMTKMYQEESRMGSIKVVVLLTDGVSHPRNPDILSAIADAKNQGIKFFALGITGTANMAELRLLASSPASRFLHNLQDEDILQKIFTEVTGLADEGCPLAQRCACEKGERGLSGPAGKKGRPGDDGAPGQKGQKGEAGLSGIPGREGTEGKPGYKGDKGERGECGTPGIKGDRGPEGSIGTRGPRGLQVGYQDHMETLDQRGLREGRENEAYRVLLEYKEKLVLDFLVQKVTWGSRADQVLLVLMVWESLVLLDPKDSKACKGKKDPKEGIEGSQDRGGQGASRVVNWDLQVFPGQLERQGWAFREKRESRDQGAHQESEEFQEKDYLDLRVTKAYQESRELLEKEASVNLVQRENLEPQDQEVCLVFQEKMELQDRRGSLAYLAQEVPRELQALAFKERRVNVEFQVRRACQGSRDGPYQVQRVKLVLLVHLVLLEKQVWVYLVPRVLQACQGYQVSLDRREWEFLVQRVTLALEAFQVCPAHQARAYWDHQVILGGQDQLVQLDLQEKGEPGSQGMTGPRGPQGEGYSGPKGDRGSQGERGMKGTKGDMGDPGVPGEMGTAGTKGEPGLTREDIIRMIKEICGCGIKCKERPMELVFVIDSSESVGPENFEIIKDFVTRLVDRTTVGRNSTRIGLVLYSLDVILEFNLARYLTKEDVKEAIRKMPYMGEGTYTGTAIRKATQEAFFNARFGVQKVAIVITDGQTDKRDPVKLDLAVREAHAANIEMYALGIVNSSDPTQAEFLRELNLIASDPDSEHMYLIDDYNTLPALESKLVSKFCEDENGALIYNHIPNGVWNSNNGLGLHRINGGYVNGYNGFDNNGYGNNGNRSEKEVKNQRETNNRGRGDTFTLPISADPRPRQVVKDDDGEDLDLRARVQTGSSTSVVNVIKTTMSSPVRESSASKEEVLSSSAEPVSSSPLSTPASNTSSDSKQKELVVSPDLPKEVPALDHRCNLILDQGTCRNYLIRWYYDKQANACAQFWYGGCGGNENRYETEEECKNTCVLLR</sequence>
<dbReference type="Pfam" id="PF00092">
    <property type="entry name" value="VWA"/>
    <property type="match status" value="2"/>
</dbReference>
<dbReference type="SUPFAM" id="SSF53300">
    <property type="entry name" value="vWA-like"/>
    <property type="match status" value="2"/>
</dbReference>
<dbReference type="PANTHER" id="PTHR24020">
    <property type="entry name" value="COLLAGEN ALPHA"/>
    <property type="match status" value="1"/>
</dbReference>
<keyword evidence="10" id="KW-0176">Collagen</keyword>
<feature type="compositionally biased region" description="Basic and acidic residues" evidence="15">
    <location>
        <begin position="975"/>
        <end position="992"/>
    </location>
</feature>
<dbReference type="InterPro" id="IPR002035">
    <property type="entry name" value="VWF_A"/>
</dbReference>
<comment type="function">
    <text evidence="12">May act as a cell-binding protein.</text>
</comment>
<keyword evidence="3" id="KW-0272">Extracellular matrix</keyword>
<evidence type="ECO:0000256" key="1">
    <source>
        <dbReference type="ARBA" id="ARBA00004302"/>
    </source>
</evidence>
<feature type="region of interest" description="Disordered" evidence="15">
    <location>
        <begin position="654"/>
        <end position="714"/>
    </location>
</feature>
<reference evidence="19 20" key="1">
    <citation type="journal article" date="2018" name="G3 (Bethesda)">
        <title>A High-Quality Reference Genome for the Invasive Mosquitofish Gambusia affinis Using a Chicago Library.</title>
        <authorList>
            <person name="Hoffberg S.L."/>
            <person name="Troendle N.J."/>
            <person name="Glenn T.C."/>
            <person name="Mahmud O."/>
            <person name="Louha S."/>
            <person name="Chalopin D."/>
            <person name="Bennetzen J.L."/>
            <person name="Mauricio R."/>
        </authorList>
    </citation>
    <scope>NUCLEOTIDE SEQUENCE [LARGE SCALE GENOMIC DNA]</scope>
    <source>
        <strain evidence="19">NE01/NJP1002.9</strain>
        <tissue evidence="19">Muscle</tissue>
    </source>
</reference>
<dbReference type="PRINTS" id="PR00453">
    <property type="entry name" value="VWFADOMAIN"/>
</dbReference>
<dbReference type="Gene3D" id="4.10.410.10">
    <property type="entry name" value="Pancreatic trypsin inhibitor Kunitz domain"/>
    <property type="match status" value="1"/>
</dbReference>
<dbReference type="EMBL" id="NHOQ01000293">
    <property type="protein sequence ID" value="PWA31230.1"/>
    <property type="molecule type" value="Genomic_DNA"/>
</dbReference>
<evidence type="ECO:0000256" key="6">
    <source>
        <dbReference type="ARBA" id="ARBA00022737"/>
    </source>
</evidence>
<evidence type="ECO:0000313" key="19">
    <source>
        <dbReference type="EMBL" id="PWA31230.1"/>
    </source>
</evidence>
<feature type="region of interest" description="Disordered" evidence="15">
    <location>
        <begin position="402"/>
        <end position="425"/>
    </location>
</feature>
<dbReference type="GO" id="GO:0007155">
    <property type="term" value="P:cell adhesion"/>
    <property type="evidence" value="ECO:0007669"/>
    <property type="project" value="UniProtKB-KW"/>
</dbReference>
<evidence type="ECO:0000256" key="11">
    <source>
        <dbReference type="ARBA" id="ARBA00023157"/>
    </source>
</evidence>
<dbReference type="PRINTS" id="PR00759">
    <property type="entry name" value="BASICPTASE"/>
</dbReference>
<gene>
    <name evidence="19" type="ORF">CCH79_00002741</name>
</gene>
<dbReference type="FunFam" id="4.10.410.10:FF:000045">
    <property type="entry name" value="Collagen type XXVIII alpha 1 a"/>
    <property type="match status" value="1"/>
</dbReference>
<dbReference type="PROSITE" id="PS50279">
    <property type="entry name" value="BPTI_KUNITZ_2"/>
    <property type="match status" value="1"/>
</dbReference>
<dbReference type="Pfam" id="PF01391">
    <property type="entry name" value="Collagen"/>
    <property type="match status" value="2"/>
</dbReference>
<keyword evidence="8" id="KW-0130">Cell adhesion</keyword>
<feature type="compositionally biased region" description="Basic and acidic residues" evidence="15">
    <location>
        <begin position="290"/>
        <end position="307"/>
    </location>
</feature>
<dbReference type="GO" id="GO:0005581">
    <property type="term" value="C:collagen trimer"/>
    <property type="evidence" value="ECO:0007669"/>
    <property type="project" value="UniProtKB-KW"/>
</dbReference>
<feature type="compositionally biased region" description="Basic and acidic residues" evidence="15">
    <location>
        <begin position="402"/>
        <end position="419"/>
    </location>
</feature>
<dbReference type="InterPro" id="IPR008160">
    <property type="entry name" value="Collagen"/>
</dbReference>
<evidence type="ECO:0000256" key="12">
    <source>
        <dbReference type="ARBA" id="ARBA00058139"/>
    </source>
</evidence>